<keyword evidence="5 9" id="KW-0812">Transmembrane</keyword>
<evidence type="ECO:0000256" key="1">
    <source>
        <dbReference type="ARBA" id="ARBA00004370"/>
    </source>
</evidence>
<proteinExistence type="inferred from homology"/>
<dbReference type="AlphaFoldDB" id="A0A0A6ZL70"/>
<evidence type="ECO:0000256" key="5">
    <source>
        <dbReference type="ARBA" id="ARBA00022692"/>
    </source>
</evidence>
<dbReference type="GO" id="GO:0030964">
    <property type="term" value="C:NADH dehydrogenase complex"/>
    <property type="evidence" value="ECO:0007669"/>
    <property type="project" value="TreeGrafter"/>
</dbReference>
<dbReference type="EMBL" id="KF385874">
    <property type="protein sequence ID" value="AHA52541.1"/>
    <property type="molecule type" value="Genomic_DNA"/>
</dbReference>
<keyword evidence="4 9" id="KW-0813">Transport</keyword>
<dbReference type="GO" id="GO:0031966">
    <property type="term" value="C:mitochondrial membrane"/>
    <property type="evidence" value="ECO:0007669"/>
    <property type="project" value="UniProtKB-SubCell"/>
</dbReference>
<dbReference type="InterPro" id="IPR038430">
    <property type="entry name" value="NDAH_ubi_oxred_su3_sf"/>
</dbReference>
<accession>A0A0A6ZL70</accession>
<evidence type="ECO:0000313" key="10">
    <source>
        <dbReference type="EMBL" id="AHA52541.1"/>
    </source>
</evidence>
<comment type="catalytic activity">
    <reaction evidence="8 9">
        <text>a ubiquinone + NADH + 5 H(+)(in) = a ubiquinol + NAD(+) + 4 H(+)(out)</text>
        <dbReference type="Rhea" id="RHEA:29091"/>
        <dbReference type="Rhea" id="RHEA-COMP:9565"/>
        <dbReference type="Rhea" id="RHEA-COMP:9566"/>
        <dbReference type="ChEBI" id="CHEBI:15378"/>
        <dbReference type="ChEBI" id="CHEBI:16389"/>
        <dbReference type="ChEBI" id="CHEBI:17976"/>
        <dbReference type="ChEBI" id="CHEBI:57540"/>
        <dbReference type="ChEBI" id="CHEBI:57945"/>
        <dbReference type="EC" id="7.1.1.2"/>
    </reaction>
</comment>
<comment type="function">
    <text evidence="9">Core subunit of the mitochondrial membrane respiratory chain NADH dehydrogenase (Complex I) which catalyzes electron transfer from NADH through the respiratory chain, using ubiquinone as an electron acceptor. Essential for the catalytic activity of complex I.</text>
</comment>
<dbReference type="PANTHER" id="PTHR11058:SF9">
    <property type="entry name" value="NADH-UBIQUINONE OXIDOREDUCTASE CHAIN 3"/>
    <property type="match status" value="1"/>
</dbReference>
<dbReference type="Gene3D" id="1.20.58.1610">
    <property type="entry name" value="NADH:ubiquinone/plastoquinone oxidoreductase, chain 3"/>
    <property type="match status" value="1"/>
</dbReference>
<evidence type="ECO:0000256" key="9">
    <source>
        <dbReference type="RuleBase" id="RU003640"/>
    </source>
</evidence>
<keyword evidence="9" id="KW-0520">NAD</keyword>
<dbReference type="EC" id="7.1.1.2" evidence="9"/>
<sequence>MIFMLMLMLLIILLISFIMVLINLIFSMKNKMTYEKSISFECGFDLFSSSRLPFSIHFYLIGILFLVFDIEIVLLFPMIGSLKILNYFNWLYISFLILWVLYVGLEFEKKEGVLSWIV</sequence>
<evidence type="ECO:0000256" key="4">
    <source>
        <dbReference type="ARBA" id="ARBA00022448"/>
    </source>
</evidence>
<keyword evidence="9 10" id="KW-0496">Mitochondrion</keyword>
<feature type="transmembrane region" description="Helical" evidence="9">
    <location>
        <begin position="87"/>
        <end position="105"/>
    </location>
</feature>
<keyword evidence="9" id="KW-0249">Electron transport</keyword>
<feature type="transmembrane region" description="Helical" evidence="9">
    <location>
        <begin position="6"/>
        <end position="26"/>
    </location>
</feature>
<protein>
    <recommendedName>
        <fullName evidence="3 9">NADH-ubiquinone oxidoreductase chain 3</fullName>
        <ecNumber evidence="9">7.1.1.2</ecNumber>
    </recommendedName>
</protein>
<dbReference type="GO" id="GO:0008137">
    <property type="term" value="F:NADH dehydrogenase (ubiquinone) activity"/>
    <property type="evidence" value="ECO:0007669"/>
    <property type="project" value="UniProtKB-UniRule"/>
</dbReference>
<organism evidence="10">
    <name type="scientific">Ichneutes sp. QL-2013</name>
    <dbReference type="NCBI Taxonomy" id="1421596"/>
    <lineage>
        <taxon>Eukaryota</taxon>
        <taxon>Metazoa</taxon>
        <taxon>Ecdysozoa</taxon>
        <taxon>Arthropoda</taxon>
        <taxon>Hexapoda</taxon>
        <taxon>Insecta</taxon>
        <taxon>Pterygota</taxon>
        <taxon>Neoptera</taxon>
        <taxon>Endopterygota</taxon>
        <taxon>Hymenoptera</taxon>
        <taxon>Apocrita</taxon>
        <taxon>Ichneumonoidea</taxon>
        <taxon>Braconidae</taxon>
        <taxon>Ichneutinae</taxon>
        <taxon>Ichneutes</taxon>
    </lineage>
</organism>
<evidence type="ECO:0000256" key="3">
    <source>
        <dbReference type="ARBA" id="ARBA00021007"/>
    </source>
</evidence>
<evidence type="ECO:0000256" key="2">
    <source>
        <dbReference type="ARBA" id="ARBA00008472"/>
    </source>
</evidence>
<keyword evidence="9" id="KW-0830">Ubiquinone</keyword>
<gene>
    <name evidence="10" type="primary">ND3</name>
</gene>
<evidence type="ECO:0000256" key="7">
    <source>
        <dbReference type="ARBA" id="ARBA00023136"/>
    </source>
</evidence>
<comment type="subcellular location">
    <subcellularLocation>
        <location evidence="1">Membrane</location>
    </subcellularLocation>
    <subcellularLocation>
        <location evidence="9">Mitochondrion membrane</location>
        <topology evidence="9">Multi-pass membrane protein</topology>
    </subcellularLocation>
</comment>
<geneLocation type="mitochondrion" evidence="10"/>
<dbReference type="InterPro" id="IPR000440">
    <property type="entry name" value="NADH_UbQ/plastoQ_OxRdtase_su3"/>
</dbReference>
<feature type="transmembrane region" description="Helical" evidence="9">
    <location>
        <begin position="58"/>
        <end position="81"/>
    </location>
</feature>
<reference evidence="10" key="1">
    <citation type="submission" date="2013-07" db="EMBL/GenBank/DDBJ databases">
        <title>The comparative mitochondrial genomes from Braconidae subfamilies and the phylogeny of the Hymenoptera.</title>
        <authorList>
            <person name="Li Q."/>
            <person name="Wei S.J."/>
            <person name="Chen X.X."/>
        </authorList>
    </citation>
    <scope>NUCLEOTIDE SEQUENCE</scope>
</reference>
<dbReference type="Pfam" id="PF00507">
    <property type="entry name" value="Oxidored_q4"/>
    <property type="match status" value="1"/>
</dbReference>
<keyword evidence="9" id="KW-1278">Translocase</keyword>
<dbReference type="PANTHER" id="PTHR11058">
    <property type="entry name" value="NADH-UBIQUINONE OXIDOREDUCTASE CHAIN 3"/>
    <property type="match status" value="1"/>
</dbReference>
<keyword evidence="9" id="KW-0679">Respiratory chain</keyword>
<evidence type="ECO:0000256" key="8">
    <source>
        <dbReference type="ARBA" id="ARBA00049551"/>
    </source>
</evidence>
<comment type="similarity">
    <text evidence="2 9">Belongs to the complex I subunit 3 family.</text>
</comment>
<keyword evidence="7 9" id="KW-0472">Membrane</keyword>
<name>A0A0A6ZL70_9HYME</name>
<keyword evidence="6 9" id="KW-1133">Transmembrane helix</keyword>
<evidence type="ECO:0000256" key="6">
    <source>
        <dbReference type="ARBA" id="ARBA00022989"/>
    </source>
</evidence>